<keyword evidence="2" id="KW-0489">Methyltransferase</keyword>
<dbReference type="InterPro" id="IPR029063">
    <property type="entry name" value="SAM-dependent_MTases_sf"/>
</dbReference>
<dbReference type="PANTHER" id="PTHR12176">
    <property type="entry name" value="SAM-DEPENDENT METHYLTRANSFERASE SUPERFAMILY PROTEIN"/>
    <property type="match status" value="1"/>
</dbReference>
<dbReference type="SUPFAM" id="SSF53335">
    <property type="entry name" value="S-adenosyl-L-methionine-dependent methyltransferases"/>
    <property type="match status" value="1"/>
</dbReference>
<proteinExistence type="inferred from homology"/>
<dbReference type="RefSeq" id="XP_022663231.1">
    <property type="nucleotide sequence ID" value="XM_022807496.1"/>
</dbReference>
<dbReference type="OrthoDB" id="411785at2759"/>
<evidence type="ECO:0000259" key="4">
    <source>
        <dbReference type="Pfam" id="PF13847"/>
    </source>
</evidence>
<dbReference type="InParanoid" id="A0A7M7K8K5"/>
<dbReference type="Gene3D" id="3.40.50.150">
    <property type="entry name" value="Vaccinia Virus protein VP39"/>
    <property type="match status" value="1"/>
</dbReference>
<keyword evidence="3" id="KW-0808">Transferase</keyword>
<dbReference type="EnsemblMetazoa" id="XM_022807496">
    <property type="protein sequence ID" value="XP_022663231"/>
    <property type="gene ID" value="LOC111251158"/>
</dbReference>
<dbReference type="InterPro" id="IPR051419">
    <property type="entry name" value="Lys/N-term_MeTrsfase_sf"/>
</dbReference>
<protein>
    <recommendedName>
        <fullName evidence="4">Methyltransferase domain-containing protein</fullName>
    </recommendedName>
</protein>
<dbReference type="RefSeq" id="XP_022663230.1">
    <property type="nucleotide sequence ID" value="XM_022807495.1"/>
</dbReference>
<evidence type="ECO:0000256" key="3">
    <source>
        <dbReference type="ARBA" id="ARBA00022679"/>
    </source>
</evidence>
<sequence length="260" mass="30496">MDNRNTSLSSSFSTADCARVCVLHGIYGAPAEYFVLTFFWRIAHLIFYSDRTETMERLSTLPGHNCDYLSKGYWNLRYISEDNFEWCKGYQEFKPLITKYVGKNDRVLILGCGNSSLGAEMFSDGFQNIINIDFSEVVIEKMTKRYPQMQWFCKDMRTLEGDADLGQFDVIIEKGTLDVLFVKDKSPWEASPTTKHDMKRTTDSIYSLLRPGGRFVSVTFTQPHFRLKYYQHEEYKWKINYETFGEGFHYFFYVATRECP</sequence>
<dbReference type="GeneID" id="111251158"/>
<dbReference type="PANTHER" id="PTHR12176:SF80">
    <property type="entry name" value="EEF1A LYSINE METHYLTRANSFERASE 4"/>
    <property type="match status" value="1"/>
</dbReference>
<dbReference type="KEGG" id="vde:111251158"/>
<evidence type="ECO:0000256" key="2">
    <source>
        <dbReference type="ARBA" id="ARBA00022603"/>
    </source>
</evidence>
<dbReference type="GO" id="GO:0008168">
    <property type="term" value="F:methyltransferase activity"/>
    <property type="evidence" value="ECO:0007669"/>
    <property type="project" value="UniProtKB-KW"/>
</dbReference>
<evidence type="ECO:0000256" key="1">
    <source>
        <dbReference type="ARBA" id="ARBA00008361"/>
    </source>
</evidence>
<dbReference type="EnsemblMetazoa" id="XM_022807495">
    <property type="protein sequence ID" value="XP_022663230"/>
    <property type="gene ID" value="LOC111251158"/>
</dbReference>
<accession>A0A7M7K8K5</accession>
<feature type="domain" description="Methyltransferase" evidence="4">
    <location>
        <begin position="103"/>
        <end position="221"/>
    </location>
</feature>
<reference evidence="5" key="1">
    <citation type="submission" date="2021-01" db="UniProtKB">
        <authorList>
            <consortium name="EnsemblMetazoa"/>
        </authorList>
    </citation>
    <scope>IDENTIFICATION</scope>
</reference>
<dbReference type="OMA" id="MSAFQTG"/>
<name>A0A7M7K8K5_VARDE</name>
<evidence type="ECO:0000313" key="6">
    <source>
        <dbReference type="Proteomes" id="UP000594260"/>
    </source>
</evidence>
<dbReference type="InterPro" id="IPR025714">
    <property type="entry name" value="Methyltranfer_dom"/>
</dbReference>
<organism evidence="5 6">
    <name type="scientific">Varroa destructor</name>
    <name type="common">Honeybee mite</name>
    <dbReference type="NCBI Taxonomy" id="109461"/>
    <lineage>
        <taxon>Eukaryota</taxon>
        <taxon>Metazoa</taxon>
        <taxon>Ecdysozoa</taxon>
        <taxon>Arthropoda</taxon>
        <taxon>Chelicerata</taxon>
        <taxon>Arachnida</taxon>
        <taxon>Acari</taxon>
        <taxon>Parasitiformes</taxon>
        <taxon>Mesostigmata</taxon>
        <taxon>Gamasina</taxon>
        <taxon>Dermanyssoidea</taxon>
        <taxon>Varroidae</taxon>
        <taxon>Varroa</taxon>
    </lineage>
</organism>
<dbReference type="AlphaFoldDB" id="A0A7M7K8K5"/>
<dbReference type="Proteomes" id="UP000594260">
    <property type="component" value="Unplaced"/>
</dbReference>
<dbReference type="GO" id="GO:0032259">
    <property type="term" value="P:methylation"/>
    <property type="evidence" value="ECO:0007669"/>
    <property type="project" value="UniProtKB-KW"/>
</dbReference>
<dbReference type="Pfam" id="PF13847">
    <property type="entry name" value="Methyltransf_31"/>
    <property type="match status" value="1"/>
</dbReference>
<keyword evidence="6" id="KW-1185">Reference proteome</keyword>
<dbReference type="CDD" id="cd02440">
    <property type="entry name" value="AdoMet_MTases"/>
    <property type="match status" value="1"/>
</dbReference>
<evidence type="ECO:0000313" key="5">
    <source>
        <dbReference type="EnsemblMetazoa" id="XP_022663230"/>
    </source>
</evidence>
<comment type="similarity">
    <text evidence="1">Belongs to the methyltransferase superfamily.</text>
</comment>